<evidence type="ECO:0000313" key="4">
    <source>
        <dbReference type="Proteomes" id="UP001054889"/>
    </source>
</evidence>
<evidence type="ECO:0000256" key="1">
    <source>
        <dbReference type="SAM" id="MobiDB-lite"/>
    </source>
</evidence>
<feature type="region of interest" description="Disordered" evidence="1">
    <location>
        <begin position="1"/>
        <end position="44"/>
    </location>
</feature>
<feature type="domain" description="DUF6598" evidence="2">
    <location>
        <begin position="108"/>
        <end position="337"/>
    </location>
</feature>
<feature type="compositionally biased region" description="Acidic residues" evidence="1">
    <location>
        <begin position="1"/>
        <end position="20"/>
    </location>
</feature>
<evidence type="ECO:0000313" key="3">
    <source>
        <dbReference type="EMBL" id="GJM92163.1"/>
    </source>
</evidence>
<sequence>MEFMEDDVLPMYLEEDEEEAAAAKQKRRQQSWKPPPPPPTKEGMDKVKRDLEMMQKLYVFDPKLGYGCYNRIWFVDFDMFDIDEETQFGPMRFADSHITDNHELTNSLNVLRVKLMSSDVGFPVRDRLDLKCIYIFRRNRHNCQLVQSEGESLILTGPSRGLVFYSDAYFEIDLKIKKDAEISDEQFCKALIDVDVGKFKSNNITRKTVVSWLSEVDFILSYVKNAVEGTVEIRILSGPEAFSGKITACTTNDPSPILLYDSDVDDANTLGNDNKVLQLLRRVVAVSKDQMLIVHYYARSDDQNGNMSHCICEFTPRFEGADKTEITCGVYMLRVKVTWSPVLDH</sequence>
<dbReference type="EMBL" id="BQKI01000004">
    <property type="protein sequence ID" value="GJM92163.1"/>
    <property type="molecule type" value="Genomic_DNA"/>
</dbReference>
<reference evidence="3" key="1">
    <citation type="journal article" date="2018" name="DNA Res.">
        <title>Multiple hybrid de novo genome assembly of finger millet, an orphan allotetraploid crop.</title>
        <authorList>
            <person name="Hatakeyama M."/>
            <person name="Aluri S."/>
            <person name="Balachadran M.T."/>
            <person name="Sivarajan S.R."/>
            <person name="Patrignani A."/>
            <person name="Gruter S."/>
            <person name="Poveda L."/>
            <person name="Shimizu-Inatsugi R."/>
            <person name="Baeten J."/>
            <person name="Francoijs K.J."/>
            <person name="Nataraja K.N."/>
            <person name="Reddy Y.A.N."/>
            <person name="Phadnis S."/>
            <person name="Ravikumar R.L."/>
            <person name="Schlapbach R."/>
            <person name="Sreeman S.M."/>
            <person name="Shimizu K.K."/>
        </authorList>
    </citation>
    <scope>NUCLEOTIDE SEQUENCE</scope>
</reference>
<dbReference type="InterPro" id="IPR046533">
    <property type="entry name" value="DUF6598"/>
</dbReference>
<keyword evidence="4" id="KW-1185">Reference proteome</keyword>
<gene>
    <name evidence="3" type="primary">ga08598</name>
    <name evidence="3" type="ORF">PR202_ga08598</name>
</gene>
<name>A0AAV5C367_ELECO</name>
<protein>
    <recommendedName>
        <fullName evidence="2">DUF6598 domain-containing protein</fullName>
    </recommendedName>
</protein>
<evidence type="ECO:0000259" key="2">
    <source>
        <dbReference type="Pfam" id="PF20241"/>
    </source>
</evidence>
<comment type="caution">
    <text evidence="3">The sequence shown here is derived from an EMBL/GenBank/DDBJ whole genome shotgun (WGS) entry which is preliminary data.</text>
</comment>
<dbReference type="PANTHER" id="PTHR33065">
    <property type="entry name" value="OS07G0486400 PROTEIN"/>
    <property type="match status" value="1"/>
</dbReference>
<accession>A0AAV5C367</accession>
<dbReference type="Pfam" id="PF20241">
    <property type="entry name" value="DUF6598"/>
    <property type="match status" value="1"/>
</dbReference>
<dbReference type="AlphaFoldDB" id="A0AAV5C367"/>
<proteinExistence type="predicted"/>
<dbReference type="PANTHER" id="PTHR33065:SF163">
    <property type="entry name" value="OS05G0112700 PROTEIN"/>
    <property type="match status" value="1"/>
</dbReference>
<dbReference type="Proteomes" id="UP001054889">
    <property type="component" value="Unassembled WGS sequence"/>
</dbReference>
<reference evidence="3" key="2">
    <citation type="submission" date="2021-12" db="EMBL/GenBank/DDBJ databases">
        <title>Resequencing data analysis of finger millet.</title>
        <authorList>
            <person name="Hatakeyama M."/>
            <person name="Aluri S."/>
            <person name="Balachadran M.T."/>
            <person name="Sivarajan S.R."/>
            <person name="Poveda L."/>
            <person name="Shimizu-Inatsugi R."/>
            <person name="Schlapbach R."/>
            <person name="Sreeman S.M."/>
            <person name="Shimizu K.K."/>
        </authorList>
    </citation>
    <scope>NUCLEOTIDE SEQUENCE</scope>
</reference>
<organism evidence="3 4">
    <name type="scientific">Eleusine coracana subsp. coracana</name>
    <dbReference type="NCBI Taxonomy" id="191504"/>
    <lineage>
        <taxon>Eukaryota</taxon>
        <taxon>Viridiplantae</taxon>
        <taxon>Streptophyta</taxon>
        <taxon>Embryophyta</taxon>
        <taxon>Tracheophyta</taxon>
        <taxon>Spermatophyta</taxon>
        <taxon>Magnoliopsida</taxon>
        <taxon>Liliopsida</taxon>
        <taxon>Poales</taxon>
        <taxon>Poaceae</taxon>
        <taxon>PACMAD clade</taxon>
        <taxon>Chloridoideae</taxon>
        <taxon>Cynodonteae</taxon>
        <taxon>Eleusininae</taxon>
        <taxon>Eleusine</taxon>
    </lineage>
</organism>